<dbReference type="Proteomes" id="UP000185999">
    <property type="component" value="Unassembled WGS sequence"/>
</dbReference>
<reference evidence="2" key="1">
    <citation type="submission" date="2017-01" db="EMBL/GenBank/DDBJ databases">
        <authorList>
            <person name="Varghese N."/>
            <person name="Submissions S."/>
        </authorList>
    </citation>
    <scope>NUCLEOTIDE SEQUENCE [LARGE SCALE GENOMIC DNA]</scope>
    <source>
        <strain evidence="2">DSM 22306</strain>
    </source>
</reference>
<proteinExistence type="predicted"/>
<dbReference type="EMBL" id="FTOE01000003">
    <property type="protein sequence ID" value="SIS68887.1"/>
    <property type="molecule type" value="Genomic_DNA"/>
</dbReference>
<dbReference type="STRING" id="619304.SAMN05421760_103237"/>
<dbReference type="RefSeq" id="WP_054340578.1">
    <property type="nucleotide sequence ID" value="NZ_FTOE01000003.1"/>
</dbReference>
<name>A0A1N7L4Y8_9GAMM</name>
<evidence type="ECO:0000313" key="1">
    <source>
        <dbReference type="EMBL" id="SIS68887.1"/>
    </source>
</evidence>
<gene>
    <name evidence="1" type="ORF">SAMN05421760_103237</name>
</gene>
<dbReference type="AlphaFoldDB" id="A0A1N7L4Y8"/>
<protein>
    <submittedName>
        <fullName evidence="1">Uncharacterized protein</fullName>
    </submittedName>
</protein>
<accession>A0A1N7L4Y8</accession>
<evidence type="ECO:0000313" key="2">
    <source>
        <dbReference type="Proteomes" id="UP000185999"/>
    </source>
</evidence>
<organism evidence="1 2">
    <name type="scientific">Neptunomonas antarctica</name>
    <dbReference type="NCBI Taxonomy" id="619304"/>
    <lineage>
        <taxon>Bacteria</taxon>
        <taxon>Pseudomonadati</taxon>
        <taxon>Pseudomonadota</taxon>
        <taxon>Gammaproteobacteria</taxon>
        <taxon>Oceanospirillales</taxon>
        <taxon>Oceanospirillaceae</taxon>
        <taxon>Neptunomonas</taxon>
    </lineage>
</organism>
<sequence length="63" mass="7012">MASAEVGEEGLATIDELHIDLSCINTHIFYLNITTEDHPALRMFLEDNRVVLANQPGDAPQNF</sequence>
<keyword evidence="2" id="KW-1185">Reference proteome</keyword>